<keyword evidence="10" id="KW-0677">Repeat</keyword>
<dbReference type="SUPFAM" id="SSF48371">
    <property type="entry name" value="ARM repeat"/>
    <property type="match status" value="1"/>
</dbReference>
<dbReference type="AlphaFoldDB" id="A0A2K6V5Z7"/>
<evidence type="ECO:0000259" key="18">
    <source>
        <dbReference type="SMART" id="SM01349"/>
    </source>
</evidence>
<feature type="compositionally biased region" description="Gly residues" evidence="17">
    <location>
        <begin position="471"/>
        <end position="480"/>
    </location>
</feature>
<dbReference type="GO" id="GO:0010458">
    <property type="term" value="P:exit from mitosis"/>
    <property type="evidence" value="ECO:0007669"/>
    <property type="project" value="UniProtKB-ARBA"/>
</dbReference>
<feature type="compositionally biased region" description="Polar residues" evidence="17">
    <location>
        <begin position="499"/>
        <end position="508"/>
    </location>
</feature>
<name>A0A2K6V5Z7_SAIBB</name>
<organism evidence="19 20">
    <name type="scientific">Saimiri boliviensis boliviensis</name>
    <name type="common">Bolivian squirrel monkey</name>
    <dbReference type="NCBI Taxonomy" id="39432"/>
    <lineage>
        <taxon>Eukaryota</taxon>
        <taxon>Metazoa</taxon>
        <taxon>Chordata</taxon>
        <taxon>Craniata</taxon>
        <taxon>Vertebrata</taxon>
        <taxon>Euteleostomi</taxon>
        <taxon>Mammalia</taxon>
        <taxon>Eutheria</taxon>
        <taxon>Euarchontoglires</taxon>
        <taxon>Primates</taxon>
        <taxon>Haplorrhini</taxon>
        <taxon>Platyrrhini</taxon>
        <taxon>Cebidae</taxon>
        <taxon>Saimiriinae</taxon>
        <taxon>Saimiri</taxon>
    </lineage>
</organism>
<dbReference type="GO" id="GO:0051497">
    <property type="term" value="P:negative regulation of stress fiber assembly"/>
    <property type="evidence" value="ECO:0007669"/>
    <property type="project" value="UniProtKB-ARBA"/>
</dbReference>
<dbReference type="GO" id="GO:0007020">
    <property type="term" value="P:microtubule nucleation"/>
    <property type="evidence" value="ECO:0007669"/>
    <property type="project" value="UniProtKB-ARBA"/>
</dbReference>
<evidence type="ECO:0000256" key="3">
    <source>
        <dbReference type="ARBA" id="ARBA00004601"/>
    </source>
</evidence>
<keyword evidence="15" id="KW-0131">Cell cycle</keyword>
<dbReference type="GO" id="GO:0005794">
    <property type="term" value="C:Golgi apparatus"/>
    <property type="evidence" value="ECO:0007669"/>
    <property type="project" value="UniProtKB-SubCell"/>
</dbReference>
<keyword evidence="16" id="KW-0137">Centromere</keyword>
<feature type="compositionally biased region" description="Low complexity" evidence="17">
    <location>
        <begin position="848"/>
        <end position="857"/>
    </location>
</feature>
<accession>A0A2K6V5Z7</accession>
<dbReference type="GO" id="GO:0051893">
    <property type="term" value="P:regulation of focal adhesion assembly"/>
    <property type="evidence" value="ECO:0007669"/>
    <property type="project" value="UniProtKB-ARBA"/>
</dbReference>
<evidence type="ECO:0000256" key="16">
    <source>
        <dbReference type="ARBA" id="ARBA00023328"/>
    </source>
</evidence>
<evidence type="ECO:0000313" key="20">
    <source>
        <dbReference type="Proteomes" id="UP000233220"/>
    </source>
</evidence>
<evidence type="ECO:0000256" key="17">
    <source>
        <dbReference type="SAM" id="MobiDB-lite"/>
    </source>
</evidence>
<comment type="similarity">
    <text evidence="5">Belongs to the CLASP family.</text>
</comment>
<dbReference type="GO" id="GO:0034453">
    <property type="term" value="P:microtubule anchoring"/>
    <property type="evidence" value="ECO:0007669"/>
    <property type="project" value="UniProtKB-ARBA"/>
</dbReference>
<dbReference type="GO" id="GO:0090091">
    <property type="term" value="P:positive regulation of extracellular matrix disassembly"/>
    <property type="evidence" value="ECO:0007669"/>
    <property type="project" value="UniProtKB-ARBA"/>
</dbReference>
<evidence type="ECO:0000256" key="14">
    <source>
        <dbReference type="ARBA" id="ARBA00023212"/>
    </source>
</evidence>
<feature type="compositionally biased region" description="Basic and acidic residues" evidence="17">
    <location>
        <begin position="906"/>
        <end position="919"/>
    </location>
</feature>
<dbReference type="GO" id="GO:0006903">
    <property type="term" value="P:vesicle targeting"/>
    <property type="evidence" value="ECO:0007669"/>
    <property type="project" value="UniProtKB-ARBA"/>
</dbReference>
<feature type="domain" description="TOG" evidence="18">
    <location>
        <begin position="992"/>
        <end position="1230"/>
    </location>
</feature>
<dbReference type="GO" id="GO:0051301">
    <property type="term" value="P:cell division"/>
    <property type="evidence" value="ECO:0007669"/>
    <property type="project" value="UniProtKB-KW"/>
</dbReference>
<dbReference type="Proteomes" id="UP000233220">
    <property type="component" value="Unplaced"/>
</dbReference>
<feature type="compositionally biased region" description="Low complexity" evidence="17">
    <location>
        <begin position="448"/>
        <end position="470"/>
    </location>
</feature>
<dbReference type="GO" id="GO:0005828">
    <property type="term" value="C:kinetochore microtubule"/>
    <property type="evidence" value="ECO:0007669"/>
    <property type="project" value="UniProtKB-ARBA"/>
</dbReference>
<dbReference type="Ensembl" id="ENSSBOT00000056551.1">
    <property type="protein sequence ID" value="ENSSBOP00000039589.1"/>
    <property type="gene ID" value="ENSSBOG00000035562.1"/>
</dbReference>
<dbReference type="GO" id="GO:0000776">
    <property type="term" value="C:kinetochore"/>
    <property type="evidence" value="ECO:0007669"/>
    <property type="project" value="UniProtKB-KW"/>
</dbReference>
<feature type="region of interest" description="Disordered" evidence="17">
    <location>
        <begin position="309"/>
        <end position="523"/>
    </location>
</feature>
<keyword evidence="13" id="KW-0333">Golgi apparatus</keyword>
<gene>
    <name evidence="19" type="primary">CLASP1</name>
</gene>
<dbReference type="FunFam" id="1.25.10.10:FF:000001">
    <property type="entry name" value="CLIP-associating protein 1 isoform 2"/>
    <property type="match status" value="1"/>
</dbReference>
<evidence type="ECO:0000256" key="12">
    <source>
        <dbReference type="ARBA" id="ARBA00022838"/>
    </source>
</evidence>
<dbReference type="FunFam" id="1.25.10.10:FF:000005">
    <property type="entry name" value="CLIP-associating protein 1 isoform 2"/>
    <property type="match status" value="1"/>
</dbReference>
<evidence type="ECO:0000313" key="19">
    <source>
        <dbReference type="Ensembl" id="ENSSBOP00000039589.1"/>
    </source>
</evidence>
<keyword evidence="8" id="KW-0132">Cell division</keyword>
<dbReference type="GO" id="GO:0071711">
    <property type="term" value="P:basement membrane organization"/>
    <property type="evidence" value="ECO:0007669"/>
    <property type="project" value="UniProtKB-ARBA"/>
</dbReference>
<dbReference type="SMART" id="SM01349">
    <property type="entry name" value="TOG"/>
    <property type="match status" value="3"/>
</dbReference>
<dbReference type="GO" id="GO:0007163">
    <property type="term" value="P:establishment or maintenance of cell polarity"/>
    <property type="evidence" value="ECO:0007669"/>
    <property type="project" value="UniProtKB-ARBA"/>
</dbReference>
<dbReference type="GO" id="GO:0072686">
    <property type="term" value="C:mitotic spindle"/>
    <property type="evidence" value="ECO:0007669"/>
    <property type="project" value="TreeGrafter"/>
</dbReference>
<feature type="compositionally biased region" description="Polar residues" evidence="17">
    <location>
        <begin position="419"/>
        <end position="433"/>
    </location>
</feature>
<dbReference type="GO" id="GO:0031110">
    <property type="term" value="P:regulation of microtubule polymerization or depolymerization"/>
    <property type="evidence" value="ECO:0007669"/>
    <property type="project" value="UniProtKB-ARBA"/>
</dbReference>
<dbReference type="GO" id="GO:0005813">
    <property type="term" value="C:centrosome"/>
    <property type="evidence" value="ECO:0007669"/>
    <property type="project" value="UniProtKB-SubCell"/>
</dbReference>
<feature type="compositionally biased region" description="Polar residues" evidence="17">
    <location>
        <begin position="824"/>
        <end position="839"/>
    </location>
</feature>
<dbReference type="InterPro" id="IPR057546">
    <property type="entry name" value="HEAT_GCN1"/>
</dbReference>
<feature type="domain" description="TOG" evidence="18">
    <location>
        <begin position="85"/>
        <end position="317"/>
    </location>
</feature>
<evidence type="ECO:0000256" key="13">
    <source>
        <dbReference type="ARBA" id="ARBA00023034"/>
    </source>
</evidence>
<keyword evidence="11" id="KW-0498">Mitosis</keyword>
<dbReference type="GO" id="GO:0043515">
    <property type="term" value="F:kinetochore binding"/>
    <property type="evidence" value="ECO:0007669"/>
    <property type="project" value="TreeGrafter"/>
</dbReference>
<dbReference type="GO" id="GO:1903690">
    <property type="term" value="P:negative regulation of wound healing, spreading of epidermal cells"/>
    <property type="evidence" value="ECO:0007669"/>
    <property type="project" value="UniProtKB-ARBA"/>
</dbReference>
<dbReference type="GO" id="GO:0090307">
    <property type="term" value="P:mitotic spindle assembly"/>
    <property type="evidence" value="ECO:0007669"/>
    <property type="project" value="TreeGrafter"/>
</dbReference>
<dbReference type="GO" id="GO:0031023">
    <property type="term" value="P:microtubule organizing center organization"/>
    <property type="evidence" value="ECO:0007669"/>
    <property type="project" value="UniProtKB-ARBA"/>
</dbReference>
<keyword evidence="6" id="KW-0158">Chromosome</keyword>
<dbReference type="Pfam" id="PF21040">
    <property type="entry name" value="CEP104-like_TOG"/>
    <property type="match status" value="1"/>
</dbReference>
<evidence type="ECO:0000256" key="10">
    <source>
        <dbReference type="ARBA" id="ARBA00022737"/>
    </source>
</evidence>
<dbReference type="GO" id="GO:0045921">
    <property type="term" value="P:positive regulation of exocytosis"/>
    <property type="evidence" value="ECO:0007669"/>
    <property type="project" value="UniProtKB-ARBA"/>
</dbReference>
<dbReference type="FunFam" id="1.25.10.10:FF:000006">
    <property type="entry name" value="CLIP-associating protein 1 isoform 2"/>
    <property type="match status" value="1"/>
</dbReference>
<evidence type="ECO:0000256" key="9">
    <source>
        <dbReference type="ARBA" id="ARBA00022701"/>
    </source>
</evidence>
<feature type="compositionally biased region" description="Low complexity" evidence="17">
    <location>
        <begin position="17"/>
        <end position="34"/>
    </location>
</feature>
<feature type="region of interest" description="Disordered" evidence="17">
    <location>
        <begin position="563"/>
        <end position="583"/>
    </location>
</feature>
<dbReference type="InterPro" id="IPR016024">
    <property type="entry name" value="ARM-type_fold"/>
</dbReference>
<evidence type="ECO:0000256" key="5">
    <source>
        <dbReference type="ARBA" id="ARBA00009549"/>
    </source>
</evidence>
<dbReference type="Pfam" id="PF12348">
    <property type="entry name" value="CLASP_N"/>
    <property type="match status" value="1"/>
</dbReference>
<evidence type="ECO:0000256" key="4">
    <source>
        <dbReference type="ARBA" id="ARBA00004629"/>
    </source>
</evidence>
<evidence type="ECO:0000256" key="1">
    <source>
        <dbReference type="ARBA" id="ARBA00004186"/>
    </source>
</evidence>
<dbReference type="GO" id="GO:0030981">
    <property type="term" value="C:cortical microtubule cytoskeleton"/>
    <property type="evidence" value="ECO:0007669"/>
    <property type="project" value="UniProtKB-ARBA"/>
</dbReference>
<evidence type="ECO:0000256" key="15">
    <source>
        <dbReference type="ARBA" id="ARBA00023306"/>
    </source>
</evidence>
<sequence length="1272" mass="139496">ATTDKNFDDEDSVDGNRPSSASSTSSKAPPSSRRNVGMGTTRRLGSSTLGSKSSAAKEGAGAVDEEDFIKAFDDVPVVQIYSSRDLEESINKIREILSDDKHDWEQRVNALKKIRSLLLAGAAEYDNFFQHLRLLDGAFKLSAKDLRSQVVREACITLGHLSSVLGNKFDHGAEAIMPTIFNLIPNSAKIMATSGVVAVRLIIRHTHIPRLIPVITSNCTSKSVAVRRRCFEFLDLLLQEWQTHSLERHISVLAETIKKGIHDADSEARIEARKCYWGFHSHFSREAEHLYHTLESSYQKALQSHLKNSDSIVSLPQSDRSSSSSQESLNRPLSAKRSPTGSTTSRGSTVSTKSVSTTGSLQRSRSDIDVNAAASAKSKVSSSSGTTPFSSAAALPPGSYASLDGTTTKAEGRIRTRRQSSGSATNVASTPSDNRGRSRAKVVSQSQRSRSANPAGAGSRSSSPGKLLGSSYGGLAGGSSRGPPVTPSSEKRSKIPRSQGCSRETSPNRIGLDRFGLGQPGRIPGSVNAMRVLSTSTDLEAAVADALVRGTKKPVRRRYEPYGMYSDDDANSDASSVCSERSYGSRNGGIPHYLRQTEDVAEVLNHCASSNWSERKEGLLGLQNLLKSQRTLSRVELKRLCEIFTRMFADPHSKVFSMFLETLVDFIIIHKDDLQDWLFVLLTQLLKKMGADLLGSVQAKVQKALDVTRDSFPFDQQFNILMRFIVDQTQTPNLKVKVAILKYIESLARQMDPTDFVNSSETRLAVSRIITWTTEPKSSDVRKAAQIVLISLFELNTPEFTMLLGALPKTFQDGATKLLHNHLKNSSNTSVGSPSNTIGRTPSRHTSSRTSPLTSPTNCSHGGLSPSMLDYDTENLNSEEIYSSLRGVTEAIEKFSFRSQEDLNEPIKRDGKKECDIVSRDGGAASPATEGRGGSEVEGGRTALDNKTSLLNTQPPRAFPGPRAREYNPYPYSDAINTYDKTALKEAVFDDDMEQLRDVPIDHSDLVADLLKELSNHNERVEERKGALLELLKITREDSLGVWEEHFKTILLLLLETLGDKDHSIRALALRVLREILRNQPARFKNYAELTIMKTLEAHKDSHKEVVRAAEEAASTLASSIHPEQCIKVLCPIIQTADYPINLAAIKMQTKVVERIAKESLLQLLADIIPGLLQGYDNTESSVRKASVFCLVAIYSVIGEDLKPHLAQLTGSKVWIVLPGPIRTPGLCQLVINPFDCSSGFQTGFAHCVLAGPYFSKSVFLSIKMNRTVKSV</sequence>
<dbReference type="GO" id="GO:0005881">
    <property type="term" value="C:cytoplasmic microtubule"/>
    <property type="evidence" value="ECO:0007669"/>
    <property type="project" value="TreeGrafter"/>
</dbReference>
<keyword evidence="20" id="KW-1185">Reference proteome</keyword>
<keyword evidence="14" id="KW-0206">Cytoskeleton</keyword>
<evidence type="ECO:0000256" key="2">
    <source>
        <dbReference type="ARBA" id="ARBA00004300"/>
    </source>
</evidence>
<keyword evidence="9" id="KW-0493">Microtubule</keyword>
<feature type="region of interest" description="Disordered" evidence="17">
    <location>
        <begin position="822"/>
        <end position="866"/>
    </location>
</feature>
<feature type="compositionally biased region" description="Low complexity" evidence="17">
    <location>
        <begin position="372"/>
        <end position="394"/>
    </location>
</feature>
<feature type="region of interest" description="Disordered" evidence="17">
    <location>
        <begin position="906"/>
        <end position="941"/>
    </location>
</feature>
<dbReference type="PANTHER" id="PTHR21567:SF28">
    <property type="entry name" value="CLIP-ASSOCIATING PROTEIN 1"/>
    <property type="match status" value="1"/>
</dbReference>
<keyword evidence="12" id="KW-0995">Kinetochore</keyword>
<feature type="region of interest" description="Disordered" evidence="17">
    <location>
        <begin position="1"/>
        <end position="58"/>
    </location>
</feature>
<dbReference type="InterPro" id="IPR024395">
    <property type="entry name" value="CLASP_N_dom"/>
</dbReference>
<dbReference type="InterPro" id="IPR011989">
    <property type="entry name" value="ARM-like"/>
</dbReference>
<reference evidence="19" key="2">
    <citation type="submission" date="2025-09" db="UniProtKB">
        <authorList>
            <consortium name="Ensembl"/>
        </authorList>
    </citation>
    <scope>IDENTIFICATION</scope>
</reference>
<protein>
    <submittedName>
        <fullName evidence="19">Cytoplasmic linker associated protein 1</fullName>
    </submittedName>
</protein>
<dbReference type="Gene3D" id="1.25.10.10">
    <property type="entry name" value="Leucine-rich Repeat Variant"/>
    <property type="match status" value="3"/>
</dbReference>
<evidence type="ECO:0000256" key="7">
    <source>
        <dbReference type="ARBA" id="ARBA00022490"/>
    </source>
</evidence>
<dbReference type="GO" id="GO:0002162">
    <property type="term" value="F:dystroglycan binding"/>
    <property type="evidence" value="ECO:0007669"/>
    <property type="project" value="UniProtKB-ARBA"/>
</dbReference>
<keyword evidence="7" id="KW-0963">Cytoplasm</keyword>
<dbReference type="GO" id="GO:0007030">
    <property type="term" value="P:Golgi organization"/>
    <property type="evidence" value="ECO:0007669"/>
    <property type="project" value="UniProtKB-ARBA"/>
</dbReference>
<reference evidence="19" key="1">
    <citation type="submission" date="2025-08" db="UniProtKB">
        <authorList>
            <consortium name="Ensembl"/>
        </authorList>
    </citation>
    <scope>IDENTIFICATION</scope>
</reference>
<evidence type="ECO:0000256" key="11">
    <source>
        <dbReference type="ARBA" id="ARBA00022776"/>
    </source>
</evidence>
<comment type="subcellular location">
    <subcellularLocation>
        <location evidence="4">Chromosome</location>
        <location evidence="4">Centromere</location>
        <location evidence="4">Kinetochore</location>
    </subcellularLocation>
    <subcellularLocation>
        <location evidence="2">Cytoplasm</location>
        <location evidence="2">Cytoskeleton</location>
        <location evidence="2">Microtubule organizing center</location>
        <location evidence="2">Centrosome</location>
    </subcellularLocation>
    <subcellularLocation>
        <location evidence="1">Cytoplasm</location>
        <location evidence="1">Cytoskeleton</location>
        <location evidence="1">Spindle</location>
    </subcellularLocation>
    <subcellularLocation>
        <location evidence="3">Golgi apparatus</location>
        <location evidence="3">trans-Golgi network</location>
    </subcellularLocation>
</comment>
<dbReference type="GO" id="GO:0040001">
    <property type="term" value="P:establishment of mitotic spindle localization"/>
    <property type="evidence" value="ECO:0007669"/>
    <property type="project" value="TreeGrafter"/>
</dbReference>
<dbReference type="GeneTree" id="ENSGT00940000154817"/>
<feature type="compositionally biased region" description="Low complexity" evidence="17">
    <location>
        <begin position="314"/>
        <end position="360"/>
    </location>
</feature>
<evidence type="ECO:0000256" key="8">
    <source>
        <dbReference type="ARBA" id="ARBA00022618"/>
    </source>
</evidence>
<dbReference type="GO" id="GO:0051010">
    <property type="term" value="F:microtubule plus-end binding"/>
    <property type="evidence" value="ECO:0007669"/>
    <property type="project" value="UniProtKB-ARBA"/>
</dbReference>
<dbReference type="GO" id="GO:0010634">
    <property type="term" value="P:positive regulation of epithelial cell migration"/>
    <property type="evidence" value="ECO:0007669"/>
    <property type="project" value="UniProtKB-ARBA"/>
</dbReference>
<dbReference type="InterPro" id="IPR034085">
    <property type="entry name" value="TOG"/>
</dbReference>
<dbReference type="PANTHER" id="PTHR21567">
    <property type="entry name" value="CLASP"/>
    <property type="match status" value="1"/>
</dbReference>
<evidence type="ECO:0000256" key="6">
    <source>
        <dbReference type="ARBA" id="ARBA00022454"/>
    </source>
</evidence>
<dbReference type="Pfam" id="PF23271">
    <property type="entry name" value="HEAT_GCN1"/>
    <property type="match status" value="1"/>
</dbReference>
<proteinExistence type="inferred from homology"/>
<feature type="domain" description="TOG" evidence="18">
    <location>
        <begin position="592"/>
        <end position="829"/>
    </location>
</feature>
<dbReference type="GO" id="GO:0045180">
    <property type="term" value="C:basal cortex"/>
    <property type="evidence" value="ECO:0007669"/>
    <property type="project" value="TreeGrafter"/>
</dbReference>